<dbReference type="PANTHER" id="PTHR43762:SF1">
    <property type="entry name" value="D-ARABINONO-1,4-LACTONE OXIDASE"/>
    <property type="match status" value="1"/>
</dbReference>
<dbReference type="Pfam" id="PF09129">
    <property type="entry name" value="Chol_subst-bind"/>
    <property type="match status" value="1"/>
</dbReference>
<evidence type="ECO:0000256" key="3">
    <source>
        <dbReference type="ARBA" id="ARBA00023002"/>
    </source>
</evidence>
<dbReference type="EMBL" id="JPPY01000068">
    <property type="protein sequence ID" value="KND37337.1"/>
    <property type="molecule type" value="Genomic_DNA"/>
</dbReference>
<feature type="chain" id="PRO_5005542564" evidence="4">
    <location>
        <begin position="33"/>
        <end position="557"/>
    </location>
</feature>
<dbReference type="Pfam" id="PF01565">
    <property type="entry name" value="FAD_binding_4"/>
    <property type="match status" value="1"/>
</dbReference>
<evidence type="ECO:0000256" key="4">
    <source>
        <dbReference type="SAM" id="SignalP"/>
    </source>
</evidence>
<dbReference type="InterPro" id="IPR036318">
    <property type="entry name" value="FAD-bd_PCMH-like_sf"/>
</dbReference>
<dbReference type="InterPro" id="IPR016166">
    <property type="entry name" value="FAD-bd_PCMH"/>
</dbReference>
<dbReference type="InterPro" id="IPR006311">
    <property type="entry name" value="TAT_signal"/>
</dbReference>
<dbReference type="Gene3D" id="3.40.462.10">
    <property type="entry name" value="FAD-linked oxidases, C-terminal domain"/>
    <property type="match status" value="1"/>
</dbReference>
<dbReference type="Proteomes" id="UP000037151">
    <property type="component" value="Unassembled WGS sequence"/>
</dbReference>
<gene>
    <name evidence="6" type="ORF">IQ63_10520</name>
</gene>
<evidence type="ECO:0000256" key="1">
    <source>
        <dbReference type="ARBA" id="ARBA00022630"/>
    </source>
</evidence>
<evidence type="ECO:0000259" key="5">
    <source>
        <dbReference type="PROSITE" id="PS51387"/>
    </source>
</evidence>
<dbReference type="GO" id="GO:0016899">
    <property type="term" value="F:oxidoreductase activity, acting on the CH-OH group of donors, oxygen as acceptor"/>
    <property type="evidence" value="ECO:0007669"/>
    <property type="project" value="InterPro"/>
</dbReference>
<dbReference type="PROSITE" id="PS51387">
    <property type="entry name" value="FAD_PCMH"/>
    <property type="match status" value="1"/>
</dbReference>
<proteinExistence type="predicted"/>
<dbReference type="InterPro" id="IPR010031">
    <property type="entry name" value="FAD_lactone_oxidase-like"/>
</dbReference>
<dbReference type="Gene3D" id="1.10.45.10">
    <property type="entry name" value="Vanillyl-alcohol Oxidase, Chain A, domain 4"/>
    <property type="match status" value="1"/>
</dbReference>
<name>A0A0L0KGN6_9ACTN</name>
<dbReference type="RefSeq" id="WP_050370403.1">
    <property type="nucleotide sequence ID" value="NZ_KQ257813.1"/>
</dbReference>
<dbReference type="SUPFAM" id="SSF55103">
    <property type="entry name" value="FAD-linked oxidases, C-terminal domain"/>
    <property type="match status" value="1"/>
</dbReference>
<dbReference type="GO" id="GO:0071949">
    <property type="term" value="F:FAD binding"/>
    <property type="evidence" value="ECO:0007669"/>
    <property type="project" value="InterPro"/>
</dbReference>
<evidence type="ECO:0000313" key="7">
    <source>
        <dbReference type="Proteomes" id="UP000037151"/>
    </source>
</evidence>
<dbReference type="InterPro" id="IPR016169">
    <property type="entry name" value="FAD-bd_PCMH_sub2"/>
</dbReference>
<keyword evidence="2" id="KW-0274">FAD</keyword>
<keyword evidence="1" id="KW-0285">Flavoprotein</keyword>
<feature type="domain" description="FAD-binding PCMH-type" evidence="5">
    <location>
        <begin position="56"/>
        <end position="243"/>
    </location>
</feature>
<dbReference type="AlphaFoldDB" id="A0A0L0KGN6"/>
<feature type="signal peptide" evidence="4">
    <location>
        <begin position="1"/>
        <end position="32"/>
    </location>
</feature>
<dbReference type="PROSITE" id="PS51318">
    <property type="entry name" value="TAT"/>
    <property type="match status" value="1"/>
</dbReference>
<protein>
    <submittedName>
        <fullName evidence="6">FAD-linked oxidase</fullName>
    </submittedName>
</protein>
<accession>A0A0L0KGN6</accession>
<dbReference type="InterPro" id="IPR016164">
    <property type="entry name" value="FAD-linked_Oxase-like_C"/>
</dbReference>
<dbReference type="InterPro" id="IPR016170">
    <property type="entry name" value="Cytok_DH_C_sf"/>
</dbReference>
<dbReference type="Gene3D" id="3.30.43.10">
    <property type="entry name" value="Uridine Diphospho-n-acetylenolpyruvylglucosamine Reductase, domain 2"/>
    <property type="match status" value="1"/>
</dbReference>
<sequence>MTDRLVNLPSRRGFLGGAAAVLVLLAADPAAASSELPGFPSEVDLRRTAYRNWDGTIVAVGLWACVPETPAQAVAAVNWAHAQGWTVRARGASHGWAPLTLAEDTPADAKILLLDTSRFTGLALDSPTSVRAGTGVRMETLLGFLEDHGLGVTAAPAPGDLTLGGVLAIDGHGTAVPARGESRSPGQTYGSLSNRVLSLTAVVWDGQAYALRTFSRDEADCAALLTHLGRALVVEAVLRVEANSNLRCVSRTDIPAKELFGESGRTFAGFVDSAGRVEAIWFPFTEFPWLKTWSVEPVKPLLSRRVNSPYNYPFSDNLPTLVADLAGRLVADAAWYLAPVLGNAQLDAAVLGLTATLSADLWGPSKNTLLYVRPTTLRVHANGYAILTSRDQIQRVVREFADFYRKQLDAYAARGRFPVNGAVEIRVTGLDDPSDAEHVGARAPLVSALSPVPGRPEWDTAVWLDILTLPGTPHAEEFYRELERFLLASFDGTDALARVEWSKGWAYTDTAAWADPEVLGTAVPASYGAAWGEAAGTLQRLDPHGVFRAPLHQRLFP</sequence>
<dbReference type="PATRIC" id="fig|42234.21.peg.2172"/>
<reference evidence="7" key="1">
    <citation type="submission" date="2014-07" db="EMBL/GenBank/DDBJ databases">
        <title>Genome sequencing of plant-pathogenic Streptomyces species.</title>
        <authorList>
            <person name="Harrison J."/>
            <person name="Sapp M."/>
            <person name="Thwaites R."/>
            <person name="Studholme D.J."/>
        </authorList>
    </citation>
    <scope>NUCLEOTIDE SEQUENCE [LARGE SCALE GENOMIC DNA]</scope>
    <source>
        <strain evidence="7">NCPPB 4445</strain>
    </source>
</reference>
<evidence type="ECO:0000256" key="2">
    <source>
        <dbReference type="ARBA" id="ARBA00022827"/>
    </source>
</evidence>
<dbReference type="InterPro" id="IPR016171">
    <property type="entry name" value="Vanillyl_alc_oxidase_C-sub2"/>
</dbReference>
<dbReference type="Gene3D" id="3.30.465.10">
    <property type="match status" value="1"/>
</dbReference>
<dbReference type="InterPro" id="IPR015213">
    <property type="entry name" value="Cholesterol_OX_subst-bd"/>
</dbReference>
<keyword evidence="4" id="KW-0732">Signal</keyword>
<dbReference type="InterPro" id="IPR006094">
    <property type="entry name" value="Oxid_FAD_bind_N"/>
</dbReference>
<dbReference type="PANTHER" id="PTHR43762">
    <property type="entry name" value="L-GULONOLACTONE OXIDASE"/>
    <property type="match status" value="1"/>
</dbReference>
<organism evidence="6 7">
    <name type="scientific">Streptomyces acidiscabies</name>
    <dbReference type="NCBI Taxonomy" id="42234"/>
    <lineage>
        <taxon>Bacteria</taxon>
        <taxon>Bacillati</taxon>
        <taxon>Actinomycetota</taxon>
        <taxon>Actinomycetes</taxon>
        <taxon>Kitasatosporales</taxon>
        <taxon>Streptomycetaceae</taxon>
        <taxon>Streptomyces</taxon>
    </lineage>
</organism>
<dbReference type="SUPFAM" id="SSF56176">
    <property type="entry name" value="FAD-binding/transporter-associated domain-like"/>
    <property type="match status" value="1"/>
</dbReference>
<keyword evidence="3" id="KW-0560">Oxidoreductase</keyword>
<comment type="caution">
    <text evidence="6">The sequence shown here is derived from an EMBL/GenBank/DDBJ whole genome shotgun (WGS) entry which is preliminary data.</text>
</comment>
<dbReference type="InterPro" id="IPR016167">
    <property type="entry name" value="FAD-bd_PCMH_sub1"/>
</dbReference>
<evidence type="ECO:0000313" key="6">
    <source>
        <dbReference type="EMBL" id="KND37337.1"/>
    </source>
</evidence>